<accession>A0A1H6JWR3</accession>
<protein>
    <submittedName>
        <fullName evidence="2">Amphi-Trp domain-containing protein</fullName>
    </submittedName>
</protein>
<proteinExistence type="predicted"/>
<evidence type="ECO:0000313" key="2">
    <source>
        <dbReference type="EMBL" id="SEH63759.1"/>
    </source>
</evidence>
<keyword evidence="3" id="KW-1185">Reference proteome</keyword>
<dbReference type="AlphaFoldDB" id="A0A1H6JWR3"/>
<dbReference type="Pfam" id="PF20068">
    <property type="entry name" value="Amphi-Trp"/>
    <property type="match status" value="1"/>
</dbReference>
<evidence type="ECO:0000259" key="1">
    <source>
        <dbReference type="Pfam" id="PF20068"/>
    </source>
</evidence>
<sequence length="80" mass="9201">MPEEELFKTEEQRTRAGIADTLEAAAAEIREGTVDLESPTQAQRVTLPEAPTFEVELERLTDSETGAERYELEYEIRWTR</sequence>
<feature type="domain" description="Amphi-Trp" evidence="1">
    <location>
        <begin position="1"/>
        <end position="79"/>
    </location>
</feature>
<dbReference type="OrthoDB" id="194858at2157"/>
<dbReference type="InterPro" id="IPR027598">
    <property type="entry name" value="Amphi-Trp_dom"/>
</dbReference>
<organism evidence="2 3">
    <name type="scientific">Halopenitus malekzadehii</name>
    <dbReference type="NCBI Taxonomy" id="1267564"/>
    <lineage>
        <taxon>Archaea</taxon>
        <taxon>Methanobacteriati</taxon>
        <taxon>Methanobacteriota</taxon>
        <taxon>Stenosarchaea group</taxon>
        <taxon>Halobacteria</taxon>
        <taxon>Halobacteriales</taxon>
        <taxon>Haloferacaceae</taxon>
        <taxon>Halopenitus</taxon>
    </lineage>
</organism>
<dbReference type="Proteomes" id="UP000199215">
    <property type="component" value="Unassembled WGS sequence"/>
</dbReference>
<dbReference type="EMBL" id="FNWU01000017">
    <property type="protein sequence ID" value="SEH63759.1"/>
    <property type="molecule type" value="Genomic_DNA"/>
</dbReference>
<gene>
    <name evidence="2" type="ORF">SAMN05192561_11722</name>
</gene>
<name>A0A1H6JWR3_9EURY</name>
<reference evidence="2 3" key="1">
    <citation type="submission" date="2016-10" db="EMBL/GenBank/DDBJ databases">
        <authorList>
            <person name="de Groot N.N."/>
        </authorList>
    </citation>
    <scope>NUCLEOTIDE SEQUENCE [LARGE SCALE GENOMIC DNA]</scope>
    <source>
        <strain evidence="2 3">IBRC-M10418</strain>
    </source>
</reference>
<dbReference type="RefSeq" id="WP_092817801.1">
    <property type="nucleotide sequence ID" value="NZ_FNWU01000017.1"/>
</dbReference>
<evidence type="ECO:0000313" key="3">
    <source>
        <dbReference type="Proteomes" id="UP000199215"/>
    </source>
</evidence>
<dbReference type="NCBIfam" id="TIGR04354">
    <property type="entry name" value="amphi-Trp"/>
    <property type="match status" value="1"/>
</dbReference>